<proteinExistence type="predicted"/>
<feature type="region of interest" description="Disordered" evidence="1">
    <location>
        <begin position="24"/>
        <end position="46"/>
    </location>
</feature>
<dbReference type="CDD" id="cd00118">
    <property type="entry name" value="LysM"/>
    <property type="match status" value="1"/>
</dbReference>
<dbReference type="EMBL" id="JBHUMR010000014">
    <property type="protein sequence ID" value="MFD2618292.1"/>
    <property type="molecule type" value="Genomic_DNA"/>
</dbReference>
<evidence type="ECO:0000313" key="3">
    <source>
        <dbReference type="EMBL" id="MFD2618292.1"/>
    </source>
</evidence>
<dbReference type="PROSITE" id="PS51782">
    <property type="entry name" value="LYSM"/>
    <property type="match status" value="1"/>
</dbReference>
<dbReference type="Gene3D" id="3.10.350.10">
    <property type="entry name" value="LysM domain"/>
    <property type="match status" value="1"/>
</dbReference>
<organism evidence="3 4">
    <name type="scientific">Terrilactibacillus laevilacticus</name>
    <dbReference type="NCBI Taxonomy" id="1380157"/>
    <lineage>
        <taxon>Bacteria</taxon>
        <taxon>Bacillati</taxon>
        <taxon>Bacillota</taxon>
        <taxon>Bacilli</taxon>
        <taxon>Bacillales</taxon>
        <taxon>Bacillaceae</taxon>
        <taxon>Terrilactibacillus</taxon>
    </lineage>
</organism>
<dbReference type="RefSeq" id="WP_141189939.1">
    <property type="nucleotide sequence ID" value="NZ_JBHUMR010000014.1"/>
</dbReference>
<dbReference type="SMART" id="SM00257">
    <property type="entry name" value="LysM"/>
    <property type="match status" value="1"/>
</dbReference>
<evidence type="ECO:0000256" key="1">
    <source>
        <dbReference type="SAM" id="MobiDB-lite"/>
    </source>
</evidence>
<comment type="caution">
    <text evidence="3">The sequence shown here is derived from an EMBL/GenBank/DDBJ whole genome shotgun (WGS) entry which is preliminary data.</text>
</comment>
<protein>
    <submittedName>
        <fullName evidence="3">LysM peptidoglycan-binding domain-containing protein</fullName>
    </submittedName>
</protein>
<evidence type="ECO:0000313" key="4">
    <source>
        <dbReference type="Proteomes" id="UP001597458"/>
    </source>
</evidence>
<dbReference type="InterPro" id="IPR018392">
    <property type="entry name" value="LysM"/>
</dbReference>
<feature type="compositionally biased region" description="Low complexity" evidence="1">
    <location>
        <begin position="24"/>
        <end position="44"/>
    </location>
</feature>
<dbReference type="Proteomes" id="UP001597458">
    <property type="component" value="Unassembled WGS sequence"/>
</dbReference>
<gene>
    <name evidence="3" type="ORF">ACFSTF_13330</name>
</gene>
<keyword evidence="4" id="KW-1185">Reference proteome</keyword>
<evidence type="ECO:0000259" key="2">
    <source>
        <dbReference type="PROSITE" id="PS51782"/>
    </source>
</evidence>
<sequence length="110" mass="12253">MKQLTFIGFIILLIWTSYTDLTSGTLSTPTSTAEAQSQQSSANESVKEQKLIYKTVQVSPGDTLLSISENLNPTTIPSIERVIQDFKKLNPDVSPTKLKPGQQYNFPIYK</sequence>
<feature type="domain" description="LysM" evidence="2">
    <location>
        <begin position="54"/>
        <end position="106"/>
    </location>
</feature>
<name>A0ABW5PU93_9BACI</name>
<reference evidence="4" key="1">
    <citation type="journal article" date="2019" name="Int. J. Syst. Evol. Microbiol.">
        <title>The Global Catalogue of Microorganisms (GCM) 10K type strain sequencing project: providing services to taxonomists for standard genome sequencing and annotation.</title>
        <authorList>
            <consortium name="The Broad Institute Genomics Platform"/>
            <consortium name="The Broad Institute Genome Sequencing Center for Infectious Disease"/>
            <person name="Wu L."/>
            <person name="Ma J."/>
        </authorList>
    </citation>
    <scope>NUCLEOTIDE SEQUENCE [LARGE SCALE GENOMIC DNA]</scope>
    <source>
        <strain evidence="4">TISTR 2241</strain>
    </source>
</reference>
<accession>A0ABW5PU93</accession>
<dbReference type="InterPro" id="IPR036779">
    <property type="entry name" value="LysM_dom_sf"/>
</dbReference>